<accession>A0ABV4K3T0</accession>
<dbReference type="PANTHER" id="PTHR36932:SF1">
    <property type="entry name" value="CAPSULAR POLYSACCHARIDE BIOSYNTHESIS PROTEIN"/>
    <property type="match status" value="1"/>
</dbReference>
<keyword evidence="2" id="KW-1185">Reference proteome</keyword>
<organism evidence="1 2">
    <name type="scientific">Pseudodesulfovibrio karagichevae</name>
    <dbReference type="NCBI Taxonomy" id="3239305"/>
    <lineage>
        <taxon>Bacteria</taxon>
        <taxon>Pseudomonadati</taxon>
        <taxon>Thermodesulfobacteriota</taxon>
        <taxon>Desulfovibrionia</taxon>
        <taxon>Desulfovibrionales</taxon>
        <taxon>Desulfovibrionaceae</taxon>
    </lineage>
</organism>
<dbReference type="InterPro" id="IPR053158">
    <property type="entry name" value="CapK_Type1_Caps_Biosynth"/>
</dbReference>
<evidence type="ECO:0000313" key="1">
    <source>
        <dbReference type="EMBL" id="MEZ7196690.1"/>
    </source>
</evidence>
<dbReference type="RefSeq" id="WP_371386215.1">
    <property type="nucleotide sequence ID" value="NZ_JBGLYH010000017.1"/>
</dbReference>
<dbReference type="GO" id="GO:0016874">
    <property type="term" value="F:ligase activity"/>
    <property type="evidence" value="ECO:0007669"/>
    <property type="project" value="UniProtKB-KW"/>
</dbReference>
<dbReference type="SUPFAM" id="SSF56801">
    <property type="entry name" value="Acetyl-CoA synthetase-like"/>
    <property type="match status" value="1"/>
</dbReference>
<gene>
    <name evidence="1" type="ORF">AB6M95_08025</name>
</gene>
<reference evidence="1 2" key="1">
    <citation type="submission" date="2024-08" db="EMBL/GenBank/DDBJ databases">
        <title>Sulfate-reducing bacteria isolated from formation water of the oil field in Kazakhstan and description of Pseudodesulfovibrio sp.</title>
        <authorList>
            <person name="Bidzhieva S.K."/>
            <person name="Tourova T.P."/>
            <person name="Grouzdev D.S."/>
            <person name="Beletsky A.V."/>
            <person name="Sokolova D.S."/>
            <person name="Samigullina S.R."/>
            <person name="Poltaraus A.B."/>
            <person name="Avtukh A.N."/>
            <person name="Tereshina V.M."/>
            <person name="Zhaparov N.S."/>
            <person name="Mardanov A.V."/>
            <person name="Nazina T.N."/>
        </authorList>
    </citation>
    <scope>NUCLEOTIDE SEQUENCE [LARGE SCALE GENOMIC DNA]</scope>
    <source>
        <strain evidence="1 2">9FUS</strain>
    </source>
</reference>
<name>A0ABV4K3T0_9BACT</name>
<dbReference type="Gene3D" id="3.40.50.12780">
    <property type="entry name" value="N-terminal domain of ligase-like"/>
    <property type="match status" value="1"/>
</dbReference>
<protein>
    <submittedName>
        <fullName evidence="1">Phenylacetate--CoA ligase family protein</fullName>
    </submittedName>
</protein>
<dbReference type="Proteomes" id="UP001568698">
    <property type="component" value="Unassembled WGS sequence"/>
</dbReference>
<dbReference type="EMBL" id="JBGLYH010000017">
    <property type="protein sequence ID" value="MEZ7196690.1"/>
    <property type="molecule type" value="Genomic_DNA"/>
</dbReference>
<keyword evidence="1" id="KW-0436">Ligase</keyword>
<evidence type="ECO:0000313" key="2">
    <source>
        <dbReference type="Proteomes" id="UP001568698"/>
    </source>
</evidence>
<dbReference type="InterPro" id="IPR042099">
    <property type="entry name" value="ANL_N_sf"/>
</dbReference>
<dbReference type="PANTHER" id="PTHR36932">
    <property type="entry name" value="CAPSULAR POLYSACCHARIDE BIOSYNTHESIS PROTEIN"/>
    <property type="match status" value="1"/>
</dbReference>
<sequence>MRNLFETFHKHVIHPLWTWKDGEYSAAYVKEFERTQYLSAGEIRDLQFERLRKLIRESYEFCPFYKRRWDEHGFHPDRLKSLDDTHLIPMVSKHDVQRYADEMIRTDKTKDDLVRNMTGGSTGEPVVFYMDPERVTTRAASTIRHNRWAGVDVCTLKATVWGHPRDIRTLGEDLWDAFREKWIYRNVFLDTSSLDERKMMDFFETLNREKPGAFITYANSMYLFARFMEDRNLRFDYTPTSIISTAEILEDSRRAEIERIIGCPIYNRYGSRETSVIASECDRHDGMHVNAEALLLETVKDGKQVAPGELGEVVITDLLNYGMPLIRYRIRDVGTPVAGVCGCGRGLPRIKLSGGRVTDFLVTPSGKIVSGASMTIFLTANAPNVQRMQLYQARPEQVEFRIVKGDGYASETDDYIRREARKYLGDEVEAVLKFVDEIEQPASGKLLYCISEVSPFL</sequence>
<comment type="caution">
    <text evidence="1">The sequence shown here is derived from an EMBL/GenBank/DDBJ whole genome shotgun (WGS) entry which is preliminary data.</text>
</comment>
<proteinExistence type="predicted"/>